<gene>
    <name evidence="1" type="ORF">SVIM_LOCUS370920</name>
</gene>
<protein>
    <submittedName>
        <fullName evidence="1">Uncharacterized protein</fullName>
    </submittedName>
</protein>
<organism evidence="1">
    <name type="scientific">Salix viminalis</name>
    <name type="common">Common osier</name>
    <name type="synonym">Basket willow</name>
    <dbReference type="NCBI Taxonomy" id="40686"/>
    <lineage>
        <taxon>Eukaryota</taxon>
        <taxon>Viridiplantae</taxon>
        <taxon>Streptophyta</taxon>
        <taxon>Embryophyta</taxon>
        <taxon>Tracheophyta</taxon>
        <taxon>Spermatophyta</taxon>
        <taxon>Magnoliopsida</taxon>
        <taxon>eudicotyledons</taxon>
        <taxon>Gunneridae</taxon>
        <taxon>Pentapetalae</taxon>
        <taxon>rosids</taxon>
        <taxon>fabids</taxon>
        <taxon>Malpighiales</taxon>
        <taxon>Salicaceae</taxon>
        <taxon>Saliceae</taxon>
        <taxon>Salix</taxon>
    </lineage>
</organism>
<accession>A0A6N2MYQ0</accession>
<dbReference type="AlphaFoldDB" id="A0A6N2MYQ0"/>
<sequence length="75" mass="8747">MIHLPKGEHSNSFHIRKHVNALKMSPSRNQVNNLYLIYAGSYSSQQWIQLDEESLYRDRINNDGAMESLNDRRSA</sequence>
<evidence type="ECO:0000313" key="1">
    <source>
        <dbReference type="EMBL" id="VFU53419.1"/>
    </source>
</evidence>
<dbReference type="EMBL" id="CAADRP010001818">
    <property type="protein sequence ID" value="VFU53419.1"/>
    <property type="molecule type" value="Genomic_DNA"/>
</dbReference>
<proteinExistence type="predicted"/>
<name>A0A6N2MYQ0_SALVM</name>
<reference evidence="1" key="1">
    <citation type="submission" date="2019-03" db="EMBL/GenBank/DDBJ databases">
        <authorList>
            <person name="Mank J."/>
            <person name="Almeida P."/>
        </authorList>
    </citation>
    <scope>NUCLEOTIDE SEQUENCE</scope>
    <source>
        <strain evidence="1">78183</strain>
    </source>
</reference>